<evidence type="ECO:0000313" key="2">
    <source>
        <dbReference type="Proteomes" id="UP000188268"/>
    </source>
</evidence>
<protein>
    <submittedName>
        <fullName evidence="1">Uncharacterized protein</fullName>
    </submittedName>
</protein>
<organism evidence="1 2">
    <name type="scientific">Corchorus capsularis</name>
    <name type="common">Jute</name>
    <dbReference type="NCBI Taxonomy" id="210143"/>
    <lineage>
        <taxon>Eukaryota</taxon>
        <taxon>Viridiplantae</taxon>
        <taxon>Streptophyta</taxon>
        <taxon>Embryophyta</taxon>
        <taxon>Tracheophyta</taxon>
        <taxon>Spermatophyta</taxon>
        <taxon>Magnoliopsida</taxon>
        <taxon>eudicotyledons</taxon>
        <taxon>Gunneridae</taxon>
        <taxon>Pentapetalae</taxon>
        <taxon>rosids</taxon>
        <taxon>malvids</taxon>
        <taxon>Malvales</taxon>
        <taxon>Malvaceae</taxon>
        <taxon>Grewioideae</taxon>
        <taxon>Apeibeae</taxon>
        <taxon>Corchorus</taxon>
    </lineage>
</organism>
<proteinExistence type="predicted"/>
<dbReference type="Gramene" id="OMO60843">
    <property type="protein sequence ID" value="OMO60843"/>
    <property type="gene ID" value="CCACVL1_23834"/>
</dbReference>
<comment type="caution">
    <text evidence="1">The sequence shown here is derived from an EMBL/GenBank/DDBJ whole genome shotgun (WGS) entry which is preliminary data.</text>
</comment>
<keyword evidence="2" id="KW-1185">Reference proteome</keyword>
<sequence>MAPPINHSKIRTNPPTSIQSLVRSSLSTSADVPTSSYLMVPSLTRSWFRAVHYLQTAPKLALLIKS</sequence>
<name>A0A1R3GRX5_COCAP</name>
<gene>
    <name evidence="1" type="ORF">CCACVL1_23834</name>
</gene>
<dbReference type="Proteomes" id="UP000188268">
    <property type="component" value="Unassembled WGS sequence"/>
</dbReference>
<dbReference type="AlphaFoldDB" id="A0A1R3GRX5"/>
<evidence type="ECO:0000313" key="1">
    <source>
        <dbReference type="EMBL" id="OMO60843.1"/>
    </source>
</evidence>
<reference evidence="1 2" key="1">
    <citation type="submission" date="2013-09" db="EMBL/GenBank/DDBJ databases">
        <title>Corchorus capsularis genome sequencing.</title>
        <authorList>
            <person name="Alam M."/>
            <person name="Haque M.S."/>
            <person name="Islam M.S."/>
            <person name="Emdad E.M."/>
            <person name="Islam M.M."/>
            <person name="Ahmed B."/>
            <person name="Halim A."/>
            <person name="Hossen Q.M.M."/>
            <person name="Hossain M.Z."/>
            <person name="Ahmed R."/>
            <person name="Khan M.M."/>
            <person name="Islam R."/>
            <person name="Rashid M.M."/>
            <person name="Khan S.A."/>
            <person name="Rahman M.S."/>
            <person name="Alam M."/>
        </authorList>
    </citation>
    <scope>NUCLEOTIDE SEQUENCE [LARGE SCALE GENOMIC DNA]</scope>
    <source>
        <strain evidence="2">cv. CVL-1</strain>
        <tissue evidence="1">Whole seedling</tissue>
    </source>
</reference>
<accession>A0A1R3GRX5</accession>
<dbReference type="EMBL" id="AWWV01013637">
    <property type="protein sequence ID" value="OMO60843.1"/>
    <property type="molecule type" value="Genomic_DNA"/>
</dbReference>